<evidence type="ECO:0000313" key="1">
    <source>
        <dbReference type="EMBL" id="QCE10260.1"/>
    </source>
</evidence>
<protein>
    <submittedName>
        <fullName evidence="1">Uncharacterized protein</fullName>
    </submittedName>
</protein>
<proteinExistence type="predicted"/>
<dbReference type="AlphaFoldDB" id="A0A4D6N8V0"/>
<organism evidence="1 2">
    <name type="scientific">Vigna unguiculata</name>
    <name type="common">Cowpea</name>
    <dbReference type="NCBI Taxonomy" id="3917"/>
    <lineage>
        <taxon>Eukaryota</taxon>
        <taxon>Viridiplantae</taxon>
        <taxon>Streptophyta</taxon>
        <taxon>Embryophyta</taxon>
        <taxon>Tracheophyta</taxon>
        <taxon>Spermatophyta</taxon>
        <taxon>Magnoliopsida</taxon>
        <taxon>eudicotyledons</taxon>
        <taxon>Gunneridae</taxon>
        <taxon>Pentapetalae</taxon>
        <taxon>rosids</taxon>
        <taxon>fabids</taxon>
        <taxon>Fabales</taxon>
        <taxon>Fabaceae</taxon>
        <taxon>Papilionoideae</taxon>
        <taxon>50 kb inversion clade</taxon>
        <taxon>NPAAA clade</taxon>
        <taxon>indigoferoid/millettioid clade</taxon>
        <taxon>Phaseoleae</taxon>
        <taxon>Vigna</taxon>
    </lineage>
</organism>
<accession>A0A4D6N8V0</accession>
<dbReference type="Proteomes" id="UP000501690">
    <property type="component" value="Linkage Group LG10"/>
</dbReference>
<evidence type="ECO:0000313" key="2">
    <source>
        <dbReference type="Proteomes" id="UP000501690"/>
    </source>
</evidence>
<reference evidence="1 2" key="1">
    <citation type="submission" date="2019-04" db="EMBL/GenBank/DDBJ databases">
        <title>An improved genome assembly and genetic linkage map for asparagus bean, Vigna unguiculata ssp. sesquipedialis.</title>
        <authorList>
            <person name="Xia Q."/>
            <person name="Zhang R."/>
            <person name="Dong Y."/>
        </authorList>
    </citation>
    <scope>NUCLEOTIDE SEQUENCE [LARGE SCALE GENOMIC DNA]</scope>
    <source>
        <tissue evidence="1">Leaf</tissue>
    </source>
</reference>
<dbReference type="EMBL" id="CP039354">
    <property type="protein sequence ID" value="QCE10260.1"/>
    <property type="molecule type" value="Genomic_DNA"/>
</dbReference>
<name>A0A4D6N8V0_VIGUN</name>
<keyword evidence="2" id="KW-1185">Reference proteome</keyword>
<sequence>MRVPGKNSSLACAWWQGVVSQAMHTPTMGLEGLAPSGNVCAAKQSGQISPDGAWSCARR</sequence>
<gene>
    <name evidence="1" type="ORF">DEO72_LG10g1488</name>
</gene>